<evidence type="ECO:0000256" key="4">
    <source>
        <dbReference type="ARBA" id="ARBA00023136"/>
    </source>
</evidence>
<evidence type="ECO:0000313" key="8">
    <source>
        <dbReference type="Proteomes" id="UP000243515"/>
    </source>
</evidence>
<dbReference type="Proteomes" id="UP000243515">
    <property type="component" value="Unassembled WGS sequence"/>
</dbReference>
<dbReference type="EMBL" id="NPHW01005804">
    <property type="protein sequence ID" value="OXV06389.1"/>
    <property type="molecule type" value="Genomic_DNA"/>
</dbReference>
<name>A0A232LQI4_9EURO</name>
<evidence type="ECO:0000256" key="2">
    <source>
        <dbReference type="ARBA" id="ARBA00022692"/>
    </source>
</evidence>
<accession>A0A232LQI4</accession>
<dbReference type="InterPro" id="IPR051668">
    <property type="entry name" value="ATG33"/>
</dbReference>
<dbReference type="GO" id="GO:0000422">
    <property type="term" value="P:autophagy of mitochondrion"/>
    <property type="evidence" value="ECO:0007669"/>
    <property type="project" value="TreeGrafter"/>
</dbReference>
<sequence>MACPIAITKFVGTVSLGLLTGLSYSVANIAIPSLKLLPTASQASRSLRDVKRRTRKHTFQLASVSSGCFLFAWMISSKRRKHPYLLWVCVTSILGSFGVDFWFYRKKGLASWSGMVVHDVGVPALKKRKTSTKEEDVVVVETEGEVNGEIVERDMERECKLQRVRTWCSGVALTMSIVGLWGDRA</sequence>
<protein>
    <submittedName>
        <fullName evidence="7">Uncharacterized protein</fullName>
    </submittedName>
</protein>
<evidence type="ECO:0000313" key="7">
    <source>
        <dbReference type="EMBL" id="OXV06389.1"/>
    </source>
</evidence>
<comment type="subcellular location">
    <subcellularLocation>
        <location evidence="1">Membrane</location>
        <topology evidence="1">Multi-pass membrane protein</topology>
    </subcellularLocation>
</comment>
<reference evidence="7 8" key="1">
    <citation type="journal article" date="2015" name="Environ. Microbiol.">
        <title>Metagenome sequence of Elaphomyces granulatus from sporocarp tissue reveals Ascomycota ectomycorrhizal fingerprints of genome expansion and a Proteobacteria-rich microbiome.</title>
        <authorList>
            <person name="Quandt C.A."/>
            <person name="Kohler A."/>
            <person name="Hesse C.N."/>
            <person name="Sharpton T.J."/>
            <person name="Martin F."/>
            <person name="Spatafora J.W."/>
        </authorList>
    </citation>
    <scope>NUCLEOTIDE SEQUENCE [LARGE SCALE GENOMIC DNA]</scope>
    <source>
        <strain evidence="7 8">OSC145934</strain>
    </source>
</reference>
<dbReference type="GO" id="GO:0005741">
    <property type="term" value="C:mitochondrial outer membrane"/>
    <property type="evidence" value="ECO:0007669"/>
    <property type="project" value="TreeGrafter"/>
</dbReference>
<organism evidence="7 8">
    <name type="scientific">Elaphomyces granulatus</name>
    <dbReference type="NCBI Taxonomy" id="519963"/>
    <lineage>
        <taxon>Eukaryota</taxon>
        <taxon>Fungi</taxon>
        <taxon>Dikarya</taxon>
        <taxon>Ascomycota</taxon>
        <taxon>Pezizomycotina</taxon>
        <taxon>Eurotiomycetes</taxon>
        <taxon>Eurotiomycetidae</taxon>
        <taxon>Eurotiales</taxon>
        <taxon>Elaphomycetaceae</taxon>
        <taxon>Elaphomyces</taxon>
    </lineage>
</organism>
<dbReference type="GO" id="GO:0016236">
    <property type="term" value="P:macroautophagy"/>
    <property type="evidence" value="ECO:0007669"/>
    <property type="project" value="TreeGrafter"/>
</dbReference>
<feature type="transmembrane region" description="Helical" evidence="6">
    <location>
        <begin position="82"/>
        <end position="103"/>
    </location>
</feature>
<dbReference type="OrthoDB" id="5336366at2759"/>
<keyword evidence="3 6" id="KW-1133">Transmembrane helix</keyword>
<feature type="transmembrane region" description="Helical" evidence="6">
    <location>
        <begin position="58"/>
        <end position="76"/>
    </location>
</feature>
<gene>
    <name evidence="7" type="ORF">Egran_05843</name>
</gene>
<proteinExistence type="inferred from homology"/>
<evidence type="ECO:0000256" key="6">
    <source>
        <dbReference type="SAM" id="Phobius"/>
    </source>
</evidence>
<evidence type="ECO:0000256" key="3">
    <source>
        <dbReference type="ARBA" id="ARBA00022989"/>
    </source>
</evidence>
<keyword evidence="2 6" id="KW-0812">Transmembrane</keyword>
<dbReference type="AlphaFoldDB" id="A0A232LQI4"/>
<keyword evidence="8" id="KW-1185">Reference proteome</keyword>
<keyword evidence="4 6" id="KW-0472">Membrane</keyword>
<dbReference type="PANTHER" id="PTHR37278">
    <property type="entry name" value="AUTOPHAGY-RELATED PROTEIN 33-RELATED"/>
    <property type="match status" value="1"/>
</dbReference>
<feature type="transmembrane region" description="Helical" evidence="6">
    <location>
        <begin position="16"/>
        <end position="37"/>
    </location>
</feature>
<dbReference type="PANTHER" id="PTHR37278:SF1">
    <property type="entry name" value="AUTOPHAGY-RELATED PROTEIN 33-RELATED"/>
    <property type="match status" value="1"/>
</dbReference>
<comment type="caution">
    <text evidence="7">The sequence shown here is derived from an EMBL/GenBank/DDBJ whole genome shotgun (WGS) entry which is preliminary data.</text>
</comment>
<evidence type="ECO:0000256" key="1">
    <source>
        <dbReference type="ARBA" id="ARBA00004141"/>
    </source>
</evidence>
<comment type="similarity">
    <text evidence="5">Belongs to the ATG33 family.</text>
</comment>
<evidence type="ECO:0000256" key="5">
    <source>
        <dbReference type="ARBA" id="ARBA00038013"/>
    </source>
</evidence>